<evidence type="ECO:0000313" key="3">
    <source>
        <dbReference type="EMBL" id="CAG9863371.1"/>
    </source>
</evidence>
<evidence type="ECO:0000313" key="4">
    <source>
        <dbReference type="Proteomes" id="UP001153712"/>
    </source>
</evidence>
<evidence type="ECO:0008006" key="5">
    <source>
        <dbReference type="Google" id="ProtNLM"/>
    </source>
</evidence>
<reference evidence="3" key="1">
    <citation type="submission" date="2022-01" db="EMBL/GenBank/DDBJ databases">
        <authorList>
            <person name="King R."/>
        </authorList>
    </citation>
    <scope>NUCLEOTIDE SEQUENCE</scope>
</reference>
<name>A0A9N9XT67_PHYSR</name>
<dbReference type="Proteomes" id="UP001153712">
    <property type="component" value="Chromosome 6"/>
</dbReference>
<dbReference type="AlphaFoldDB" id="A0A9N9XT67"/>
<gene>
    <name evidence="3" type="ORF">PHYEVI_LOCUS9663</name>
</gene>
<evidence type="ECO:0000256" key="2">
    <source>
        <dbReference type="SAM" id="MobiDB-lite"/>
    </source>
</evidence>
<keyword evidence="4" id="KW-1185">Reference proteome</keyword>
<dbReference type="InterPro" id="IPR028118">
    <property type="entry name" value="Chibby_fam"/>
</dbReference>
<evidence type="ECO:0000256" key="1">
    <source>
        <dbReference type="SAM" id="Coils"/>
    </source>
</evidence>
<feature type="region of interest" description="Disordered" evidence="2">
    <location>
        <begin position="1"/>
        <end position="25"/>
    </location>
</feature>
<dbReference type="Pfam" id="PF14645">
    <property type="entry name" value="Chibby"/>
    <property type="match status" value="1"/>
</dbReference>
<sequence length="115" mass="13208">MPLFGNKFSPKKAPQRKSAADSPRHALTQLVSEERTVKLSLGDEQYLFDSGDWIAENEQHGMNKSKQKMKKKLQDLEEENNLLKLKYEMMLNMITQAAAKGDLNQLDITKTKKKK</sequence>
<keyword evidence="1" id="KW-0175">Coiled coil</keyword>
<organism evidence="3 4">
    <name type="scientific">Phyllotreta striolata</name>
    <name type="common">Striped flea beetle</name>
    <name type="synonym">Crioceris striolata</name>
    <dbReference type="NCBI Taxonomy" id="444603"/>
    <lineage>
        <taxon>Eukaryota</taxon>
        <taxon>Metazoa</taxon>
        <taxon>Ecdysozoa</taxon>
        <taxon>Arthropoda</taxon>
        <taxon>Hexapoda</taxon>
        <taxon>Insecta</taxon>
        <taxon>Pterygota</taxon>
        <taxon>Neoptera</taxon>
        <taxon>Endopterygota</taxon>
        <taxon>Coleoptera</taxon>
        <taxon>Polyphaga</taxon>
        <taxon>Cucujiformia</taxon>
        <taxon>Chrysomeloidea</taxon>
        <taxon>Chrysomelidae</taxon>
        <taxon>Galerucinae</taxon>
        <taxon>Alticini</taxon>
        <taxon>Phyllotreta</taxon>
    </lineage>
</organism>
<dbReference type="OrthoDB" id="2145765at2759"/>
<protein>
    <recommendedName>
        <fullName evidence="5">Chibby</fullName>
    </recommendedName>
</protein>
<proteinExistence type="predicted"/>
<accession>A0A9N9XT67</accession>
<dbReference type="EMBL" id="OU900099">
    <property type="protein sequence ID" value="CAG9863371.1"/>
    <property type="molecule type" value="Genomic_DNA"/>
</dbReference>
<feature type="coiled-coil region" evidence="1">
    <location>
        <begin position="59"/>
        <end position="93"/>
    </location>
</feature>